<dbReference type="EMBL" id="JAFKCU010000006">
    <property type="protein sequence ID" value="MBN7817653.1"/>
    <property type="molecule type" value="Genomic_DNA"/>
</dbReference>
<comment type="caution">
    <text evidence="2">The sequence shown here is derived from an EMBL/GenBank/DDBJ whole genome shotgun (WGS) entry which is preliminary data.</text>
</comment>
<gene>
    <name evidence="2" type="ORF">J0A69_19580</name>
</gene>
<accession>A0ABS3CKM9</accession>
<organism evidence="2 3">
    <name type="scientific">Algoriphagus pacificus</name>
    <dbReference type="NCBI Taxonomy" id="2811234"/>
    <lineage>
        <taxon>Bacteria</taxon>
        <taxon>Pseudomonadati</taxon>
        <taxon>Bacteroidota</taxon>
        <taxon>Cytophagia</taxon>
        <taxon>Cytophagales</taxon>
        <taxon>Cyclobacteriaceae</taxon>
        <taxon>Algoriphagus</taxon>
    </lineage>
</organism>
<keyword evidence="1" id="KW-0175">Coiled coil</keyword>
<sequence>MKKLFASLIERVKNKETSLTFYEQLVDKTWLKIDESRNILRQLEFQRNGELLDSNHGNVTRKKWELTASGKIIISFEGKEQLFYATFSEIFKLTLIKSGSIDSSETFLEEKYVINSVKEFLQQENERLIQEEQKKIEEARKREEAIDLQLFKSGIPNPKQYREVMNTMANLSKDIDKRFDSRINDFSKNPPKIENLIKFYDFLSTHEQNNDKPFFSSRTTLESQKDDCIKVIREIDSKIDHINNSNPNSQSESIELRRKKRNLIQSKEIYQAYYNYLLEKS</sequence>
<protein>
    <submittedName>
        <fullName evidence="2">Uncharacterized protein</fullName>
    </submittedName>
</protein>
<evidence type="ECO:0000313" key="3">
    <source>
        <dbReference type="Proteomes" id="UP000664480"/>
    </source>
</evidence>
<reference evidence="2 3" key="1">
    <citation type="submission" date="2021-03" db="EMBL/GenBank/DDBJ databases">
        <title>novel species isolated from a fishpond in China.</title>
        <authorList>
            <person name="Lu H."/>
            <person name="Cai Z."/>
        </authorList>
    </citation>
    <scope>NUCLEOTIDE SEQUENCE [LARGE SCALE GENOMIC DNA]</scope>
    <source>
        <strain evidence="2 3">YJ13C</strain>
    </source>
</reference>
<feature type="coiled-coil region" evidence="1">
    <location>
        <begin position="118"/>
        <end position="149"/>
    </location>
</feature>
<evidence type="ECO:0000313" key="2">
    <source>
        <dbReference type="EMBL" id="MBN7817653.1"/>
    </source>
</evidence>
<dbReference type="RefSeq" id="WP_206588314.1">
    <property type="nucleotide sequence ID" value="NZ_JAFKCU010000006.1"/>
</dbReference>
<dbReference type="Proteomes" id="UP000664480">
    <property type="component" value="Unassembled WGS sequence"/>
</dbReference>
<keyword evidence="3" id="KW-1185">Reference proteome</keyword>
<name>A0ABS3CKM9_9BACT</name>
<proteinExistence type="predicted"/>
<evidence type="ECO:0000256" key="1">
    <source>
        <dbReference type="SAM" id="Coils"/>
    </source>
</evidence>